<dbReference type="GO" id="GO:0042171">
    <property type="term" value="F:lysophosphatidic acid acyltransferase activity"/>
    <property type="evidence" value="ECO:0007669"/>
    <property type="project" value="TreeGrafter"/>
</dbReference>
<dbReference type="PANTHER" id="PTHR42886">
    <property type="entry name" value="RE40534P-RELATED"/>
    <property type="match status" value="1"/>
</dbReference>
<dbReference type="Proteomes" id="UP000785679">
    <property type="component" value="Unassembled WGS sequence"/>
</dbReference>
<proteinExistence type="inferred from homology"/>
<dbReference type="InterPro" id="IPR029058">
    <property type="entry name" value="AB_hydrolase_fold"/>
</dbReference>
<dbReference type="GO" id="GO:0052689">
    <property type="term" value="F:carboxylic ester hydrolase activity"/>
    <property type="evidence" value="ECO:0007669"/>
    <property type="project" value="TreeGrafter"/>
</dbReference>
<dbReference type="Gene3D" id="3.40.50.1820">
    <property type="entry name" value="alpha/beta hydrolase"/>
    <property type="match status" value="1"/>
</dbReference>
<dbReference type="Pfam" id="PF00561">
    <property type="entry name" value="Abhydrolase_1"/>
    <property type="match status" value="1"/>
</dbReference>
<dbReference type="EMBL" id="RRYP01011209">
    <property type="protein sequence ID" value="TNV77885.1"/>
    <property type="molecule type" value="Genomic_DNA"/>
</dbReference>
<dbReference type="OrthoDB" id="430332at2759"/>
<dbReference type="GO" id="GO:0055088">
    <property type="term" value="P:lipid homeostasis"/>
    <property type="evidence" value="ECO:0007669"/>
    <property type="project" value="TreeGrafter"/>
</dbReference>
<comment type="similarity">
    <text evidence="1">Belongs to the peptidase S33 family. ABHD4/ABHD5 subfamily.</text>
</comment>
<feature type="domain" description="AB hydrolase-1" evidence="2">
    <location>
        <begin position="70"/>
        <end position="185"/>
    </location>
</feature>
<evidence type="ECO:0000259" key="2">
    <source>
        <dbReference type="Pfam" id="PF00561"/>
    </source>
</evidence>
<gene>
    <name evidence="3" type="ORF">FGO68_gene11384</name>
</gene>
<keyword evidence="4" id="KW-1185">Reference proteome</keyword>
<dbReference type="PRINTS" id="PR00111">
    <property type="entry name" value="ABHYDROLASE"/>
</dbReference>
<evidence type="ECO:0000313" key="4">
    <source>
        <dbReference type="Proteomes" id="UP000785679"/>
    </source>
</evidence>
<protein>
    <recommendedName>
        <fullName evidence="2">AB hydrolase-1 domain-containing protein</fullName>
    </recommendedName>
</protein>
<dbReference type="SUPFAM" id="SSF53474">
    <property type="entry name" value="alpha/beta-Hydrolases"/>
    <property type="match status" value="1"/>
</dbReference>
<evidence type="ECO:0000256" key="1">
    <source>
        <dbReference type="ARBA" id="ARBA00038097"/>
    </source>
</evidence>
<organism evidence="3 4">
    <name type="scientific">Halteria grandinella</name>
    <dbReference type="NCBI Taxonomy" id="5974"/>
    <lineage>
        <taxon>Eukaryota</taxon>
        <taxon>Sar</taxon>
        <taxon>Alveolata</taxon>
        <taxon>Ciliophora</taxon>
        <taxon>Intramacronucleata</taxon>
        <taxon>Spirotrichea</taxon>
        <taxon>Stichotrichia</taxon>
        <taxon>Sporadotrichida</taxon>
        <taxon>Halteriidae</taxon>
        <taxon>Halteria</taxon>
    </lineage>
</organism>
<dbReference type="AlphaFoldDB" id="A0A8J8T0Z2"/>
<evidence type="ECO:0000313" key="3">
    <source>
        <dbReference type="EMBL" id="TNV77885.1"/>
    </source>
</evidence>
<dbReference type="PANTHER" id="PTHR42886:SF29">
    <property type="entry name" value="PUMMELIG, ISOFORM A"/>
    <property type="match status" value="1"/>
</dbReference>
<dbReference type="GO" id="GO:0006654">
    <property type="term" value="P:phosphatidic acid biosynthetic process"/>
    <property type="evidence" value="ECO:0007669"/>
    <property type="project" value="TreeGrafter"/>
</dbReference>
<accession>A0A8J8T0Z2</accession>
<dbReference type="InterPro" id="IPR000073">
    <property type="entry name" value="AB_hydrolase_1"/>
</dbReference>
<reference evidence="3" key="1">
    <citation type="submission" date="2019-06" db="EMBL/GenBank/DDBJ databases">
        <authorList>
            <person name="Zheng W."/>
        </authorList>
    </citation>
    <scope>NUCLEOTIDE SEQUENCE</scope>
    <source>
        <strain evidence="3">QDHG01</strain>
    </source>
</reference>
<sequence>MGQLQDRHSDRFIEYEKRMLEHSGLPYEAFKIEDIKIDLETPQNQEGEAQVQNSQSIRTIQVGDPSNQKVVLVHGFGGSGAMFWRIIKPLSEHFHVIMPDILGQGASSRPDVAHLGDNMMADQYLAGWMETWRIKMELTNFILIGHSFGGYQCGVYASHYPEHIKLLVLMSPLGLPEKPDDWNIDQEIESFPADRRLPKPAYKMAKHLWKLNMSPYKFLRCCGPLTDFLLWLFVRKRLKDAQLPDQQLTDYKVYLKETLPRPASTEMILYKCFDTDMFALVPLSSSERLMKLQVPIHFIFGSIDWMRQGGASKVIEANPKRELCGYHIVEGADHHMYWDQPERTQELLIRILKPPVEVVALNYIDQVEEVTGAENVKLLLEPQRVNI</sequence>
<name>A0A8J8T0Z2_HALGN</name>
<comment type="caution">
    <text evidence="3">The sequence shown here is derived from an EMBL/GenBank/DDBJ whole genome shotgun (WGS) entry which is preliminary data.</text>
</comment>